<dbReference type="GO" id="GO:0004144">
    <property type="term" value="F:diacylglycerol O-acyltransferase activity"/>
    <property type="evidence" value="ECO:0007669"/>
    <property type="project" value="UniProtKB-EC"/>
</dbReference>
<protein>
    <submittedName>
        <fullName evidence="14">Uncharacterized protein</fullName>
    </submittedName>
</protein>
<dbReference type="UniPathway" id="UPA00282"/>
<evidence type="ECO:0000256" key="4">
    <source>
        <dbReference type="ARBA" id="ARBA00005189"/>
    </source>
</evidence>
<feature type="transmembrane region" description="Helical" evidence="11">
    <location>
        <begin position="20"/>
        <end position="40"/>
    </location>
</feature>
<dbReference type="PhylomeDB" id="A0A022QZT1"/>
<feature type="domain" description="O-acyltransferase WSD1-like N-terminal" evidence="12">
    <location>
        <begin position="37"/>
        <end position="261"/>
    </location>
</feature>
<dbReference type="InterPro" id="IPR004255">
    <property type="entry name" value="O-acyltransferase_WSD1_N"/>
</dbReference>
<evidence type="ECO:0000256" key="6">
    <source>
        <dbReference type="ARBA" id="ARBA00022824"/>
    </source>
</evidence>
<comment type="similarity">
    <text evidence="8">In the N-terminal section; belongs to the long-chain O-acyltransferase family.</text>
</comment>
<evidence type="ECO:0000256" key="3">
    <source>
        <dbReference type="ARBA" id="ARBA00004771"/>
    </source>
</evidence>
<evidence type="ECO:0000256" key="1">
    <source>
        <dbReference type="ARBA" id="ARBA00004162"/>
    </source>
</evidence>
<keyword evidence="7" id="KW-0012">Acyltransferase</keyword>
<feature type="domain" description="O-acyltransferase WSD1 C-terminal" evidence="13">
    <location>
        <begin position="337"/>
        <end position="479"/>
    </location>
</feature>
<feature type="transmembrane region" description="Helical" evidence="11">
    <location>
        <begin position="189"/>
        <end position="217"/>
    </location>
</feature>
<dbReference type="InterPro" id="IPR045034">
    <property type="entry name" value="O-acyltransferase_WSD1-like"/>
</dbReference>
<dbReference type="GO" id="GO:0019432">
    <property type="term" value="P:triglyceride biosynthetic process"/>
    <property type="evidence" value="ECO:0000318"/>
    <property type="project" value="GO_Central"/>
</dbReference>
<evidence type="ECO:0000256" key="9">
    <source>
        <dbReference type="ARBA" id="ARBA00047604"/>
    </source>
</evidence>
<dbReference type="GO" id="GO:0047196">
    <property type="term" value="F:long-chain-alcohol O-fatty-acyltransferase activity"/>
    <property type="evidence" value="ECO:0007669"/>
    <property type="project" value="UniProtKB-EC"/>
</dbReference>
<keyword evidence="15" id="KW-1185">Reference proteome</keyword>
<dbReference type="GO" id="GO:0005789">
    <property type="term" value="C:endoplasmic reticulum membrane"/>
    <property type="evidence" value="ECO:0007669"/>
    <property type="project" value="UniProtKB-SubCell"/>
</dbReference>
<accession>A0A022QZT1</accession>
<reference evidence="14 15" key="1">
    <citation type="journal article" date="2013" name="Proc. Natl. Acad. Sci. U.S.A.">
        <title>Fine-scale variation in meiotic recombination in Mimulus inferred from population shotgun sequencing.</title>
        <authorList>
            <person name="Hellsten U."/>
            <person name="Wright K.M."/>
            <person name="Jenkins J."/>
            <person name="Shu S."/>
            <person name="Yuan Y."/>
            <person name="Wessler S.R."/>
            <person name="Schmutz J."/>
            <person name="Willis J.H."/>
            <person name="Rokhsar D.S."/>
        </authorList>
    </citation>
    <scope>NUCLEOTIDE SEQUENCE [LARGE SCALE GENOMIC DNA]</scope>
    <source>
        <strain evidence="15">cv. DUN x IM62</strain>
    </source>
</reference>
<dbReference type="InterPro" id="IPR009721">
    <property type="entry name" value="O-acyltransferase_WSD1_C"/>
</dbReference>
<dbReference type="Pfam" id="PF06974">
    <property type="entry name" value="WS_DGAT_C"/>
    <property type="match status" value="1"/>
</dbReference>
<proteinExistence type="inferred from homology"/>
<evidence type="ECO:0000256" key="8">
    <source>
        <dbReference type="ARBA" id="ARBA00024360"/>
    </source>
</evidence>
<sequence>MTVDEEEPASPGARLMQTPGFGICIYAIMGYMTIIDIDLFKNELVQTLVKHPRFSSLLIEKDKRLGKYSWKRTKVDIEKHVFAPELDPDMESPDEFVEKFVSALSRQTLDPTKPLWEIHILNVKTSDANSTAVFKIDHSIGDGVSLISLVLACAAMRRSSNNPGVEYLPVMPSKKQKTNIGILVVMKRLFLSFWTGFLIIYYTLIDLIMVLATMLFLKDTKTPIKGERGVENSPKRFVHRIFDLDDVKLVKNAMHVSVNDVLMGVTEAGLSHYLNTRYGATTEKHTENGGEIIKKSNNTLPKDLRIRAGISFNLRPSPSVKDLIEVMDEKRELMGMWGNLVGIVLVPLTIALEDEPLAYIRRAKSTMDRKKLSLAPHCIYVLLKLLINFFGTKAAVLAAKNVSYKTTVGFSNVVGPKEETNLFGHPLSYISPTASGFPLALVINYQSYGNKLVIAVAADEKLIPNPHQICDDLHNSLQVFKEAVIKKGLVQDASYLC</sequence>
<dbReference type="eggNOG" id="ENOG502QTZ2">
    <property type="taxonomic scope" value="Eukaryota"/>
</dbReference>
<comment type="pathway">
    <text evidence="3">Glycerolipid metabolism; triacylglycerol biosynthesis.</text>
</comment>
<evidence type="ECO:0000256" key="7">
    <source>
        <dbReference type="ARBA" id="ARBA00023315"/>
    </source>
</evidence>
<dbReference type="PANTHER" id="PTHR31650">
    <property type="entry name" value="O-ACYLTRANSFERASE (WSD1-LIKE) FAMILY PROTEIN"/>
    <property type="match status" value="1"/>
</dbReference>
<comment type="pathway">
    <text evidence="4">Lipid metabolism.</text>
</comment>
<comment type="catalytic activity">
    <reaction evidence="9">
        <text>a long chain fatty alcohol + a fatty acyl-CoA = a long-chain alcohol wax ester + CoA</text>
        <dbReference type="Rhea" id="RHEA:38443"/>
        <dbReference type="ChEBI" id="CHEBI:17135"/>
        <dbReference type="ChEBI" id="CHEBI:57287"/>
        <dbReference type="ChEBI" id="CHEBI:77636"/>
        <dbReference type="ChEBI" id="CHEBI:235323"/>
        <dbReference type="EC" id="2.3.1.75"/>
    </reaction>
</comment>
<comment type="subcellular location">
    <subcellularLocation>
        <location evidence="1">Cell membrane</location>
        <topology evidence="1">Single-pass membrane protein</topology>
    </subcellularLocation>
    <subcellularLocation>
        <location evidence="2">Endoplasmic reticulum membrane</location>
    </subcellularLocation>
</comment>
<gene>
    <name evidence="14" type="ORF">MIMGU_mgv1a026751mg</name>
</gene>
<dbReference type="GO" id="GO:0008374">
    <property type="term" value="F:O-acyltransferase activity"/>
    <property type="evidence" value="ECO:0000318"/>
    <property type="project" value="GO_Central"/>
</dbReference>
<evidence type="ECO:0000256" key="11">
    <source>
        <dbReference type="SAM" id="Phobius"/>
    </source>
</evidence>
<keyword evidence="6" id="KW-0256">Endoplasmic reticulum</keyword>
<dbReference type="Proteomes" id="UP000030748">
    <property type="component" value="Unassembled WGS sequence"/>
</dbReference>
<keyword evidence="11" id="KW-1133">Transmembrane helix</keyword>
<organism evidence="14 15">
    <name type="scientific">Erythranthe guttata</name>
    <name type="common">Yellow monkey flower</name>
    <name type="synonym">Mimulus guttatus</name>
    <dbReference type="NCBI Taxonomy" id="4155"/>
    <lineage>
        <taxon>Eukaryota</taxon>
        <taxon>Viridiplantae</taxon>
        <taxon>Streptophyta</taxon>
        <taxon>Embryophyta</taxon>
        <taxon>Tracheophyta</taxon>
        <taxon>Spermatophyta</taxon>
        <taxon>Magnoliopsida</taxon>
        <taxon>eudicotyledons</taxon>
        <taxon>Gunneridae</taxon>
        <taxon>Pentapetalae</taxon>
        <taxon>asterids</taxon>
        <taxon>lamiids</taxon>
        <taxon>Lamiales</taxon>
        <taxon>Phrymaceae</taxon>
        <taxon>Erythranthe</taxon>
    </lineage>
</organism>
<dbReference type="Pfam" id="PF03007">
    <property type="entry name" value="WS_DGAT_cat"/>
    <property type="match status" value="1"/>
</dbReference>
<dbReference type="EMBL" id="KI630787">
    <property type="protein sequence ID" value="EYU33179.1"/>
    <property type="molecule type" value="Genomic_DNA"/>
</dbReference>
<evidence type="ECO:0000313" key="14">
    <source>
        <dbReference type="EMBL" id="EYU33179.1"/>
    </source>
</evidence>
<dbReference type="GO" id="GO:0005886">
    <property type="term" value="C:plasma membrane"/>
    <property type="evidence" value="ECO:0000318"/>
    <property type="project" value="GO_Central"/>
</dbReference>
<keyword evidence="11" id="KW-0812">Transmembrane</keyword>
<keyword evidence="11" id="KW-0472">Membrane</keyword>
<evidence type="ECO:0000259" key="13">
    <source>
        <dbReference type="Pfam" id="PF06974"/>
    </source>
</evidence>
<evidence type="ECO:0000259" key="12">
    <source>
        <dbReference type="Pfam" id="PF03007"/>
    </source>
</evidence>
<dbReference type="AlphaFoldDB" id="A0A022QZT1"/>
<comment type="catalytic activity">
    <reaction evidence="10">
        <text>an acyl-CoA + a 1,2-diacyl-sn-glycerol = a triacyl-sn-glycerol + CoA</text>
        <dbReference type="Rhea" id="RHEA:10868"/>
        <dbReference type="ChEBI" id="CHEBI:17815"/>
        <dbReference type="ChEBI" id="CHEBI:57287"/>
        <dbReference type="ChEBI" id="CHEBI:58342"/>
        <dbReference type="ChEBI" id="CHEBI:64615"/>
        <dbReference type="EC" id="2.3.1.20"/>
    </reaction>
</comment>
<evidence type="ECO:0000256" key="2">
    <source>
        <dbReference type="ARBA" id="ARBA00004586"/>
    </source>
</evidence>
<evidence type="ECO:0000256" key="10">
    <source>
        <dbReference type="ARBA" id="ARBA00048109"/>
    </source>
</evidence>
<evidence type="ECO:0000313" key="15">
    <source>
        <dbReference type="Proteomes" id="UP000030748"/>
    </source>
</evidence>
<name>A0A022QZT1_ERYGU</name>
<dbReference type="PANTHER" id="PTHR31650:SF1">
    <property type="entry name" value="WAX ESTER SYNTHASE_DIACYLGLYCEROL ACYLTRANSFERASE 4-RELATED"/>
    <property type="match status" value="1"/>
</dbReference>
<keyword evidence="5" id="KW-0808">Transferase</keyword>
<evidence type="ECO:0000256" key="5">
    <source>
        <dbReference type="ARBA" id="ARBA00022679"/>
    </source>
</evidence>
<dbReference type="SUPFAM" id="SSF52777">
    <property type="entry name" value="CoA-dependent acyltransferases"/>
    <property type="match status" value="1"/>
</dbReference>